<reference evidence="2" key="1">
    <citation type="submission" date="2019-11" db="EMBL/GenBank/DDBJ databases">
        <title>Spread of Macrolides and rifampicin resistant Rhodococcus equi in clinical isolates in the USA.</title>
        <authorList>
            <person name="Alvarez-Narvaez S."/>
            <person name="Huber L."/>
            <person name="Cohen N.D."/>
            <person name="Slovis N."/>
            <person name="Greiter M."/>
            <person name="Giguere S."/>
            <person name="Hart K."/>
        </authorList>
    </citation>
    <scope>NUCLEOTIDE SEQUENCE</scope>
    <source>
        <strain evidence="2">Lh_17</strain>
    </source>
</reference>
<evidence type="ECO:0000313" key="5">
    <source>
        <dbReference type="Proteomes" id="UP000603463"/>
    </source>
</evidence>
<evidence type="ECO:0000313" key="3">
    <source>
        <dbReference type="EMBL" id="NKT77053.1"/>
    </source>
</evidence>
<dbReference type="InterPro" id="IPR036505">
    <property type="entry name" value="Amidase/PGRP_sf"/>
</dbReference>
<protein>
    <submittedName>
        <fullName evidence="3">N-acetylmuramoyl-L-alanine amidase</fullName>
    </submittedName>
</protein>
<evidence type="ECO:0000313" key="2">
    <source>
        <dbReference type="EMBL" id="MBM4567395.1"/>
    </source>
</evidence>
<dbReference type="Gene3D" id="3.40.80.10">
    <property type="entry name" value="Peptidoglycan recognition protein-like"/>
    <property type="match status" value="1"/>
</dbReference>
<dbReference type="EMBL" id="WUXR01000012">
    <property type="protein sequence ID" value="MBM4567395.1"/>
    <property type="molecule type" value="Genomic_DNA"/>
</dbReference>
<comment type="caution">
    <text evidence="3">The sequence shown here is derived from an EMBL/GenBank/DDBJ whole genome shotgun (WGS) entry which is preliminary data.</text>
</comment>
<feature type="domain" description="N-acetylmuramoyl-L-alanine amidase" evidence="1">
    <location>
        <begin position="9"/>
        <end position="155"/>
    </location>
</feature>
<dbReference type="EMBL" id="WVBC01000030">
    <property type="protein sequence ID" value="NKT78110.1"/>
    <property type="molecule type" value="Genomic_DNA"/>
</dbReference>
<dbReference type="Pfam" id="PF01510">
    <property type="entry name" value="Amidase_2"/>
    <property type="match status" value="1"/>
</dbReference>
<dbReference type="EMBL" id="WVBC01000002">
    <property type="protein sequence ID" value="NKT77053.1"/>
    <property type="molecule type" value="Genomic_DNA"/>
</dbReference>
<dbReference type="Proteomes" id="UP000808906">
    <property type="component" value="Unassembled WGS sequence"/>
</dbReference>
<evidence type="ECO:0000259" key="1">
    <source>
        <dbReference type="SMART" id="SM00644"/>
    </source>
</evidence>
<dbReference type="GO" id="GO:0009253">
    <property type="term" value="P:peptidoglycan catabolic process"/>
    <property type="evidence" value="ECO:0007669"/>
    <property type="project" value="InterPro"/>
</dbReference>
<proteinExistence type="predicted"/>
<dbReference type="Proteomes" id="UP000603463">
    <property type="component" value="Unassembled WGS sequence"/>
</dbReference>
<dbReference type="GO" id="GO:0008745">
    <property type="term" value="F:N-acetylmuramoyl-L-alanine amidase activity"/>
    <property type="evidence" value="ECO:0007669"/>
    <property type="project" value="InterPro"/>
</dbReference>
<dbReference type="InterPro" id="IPR002502">
    <property type="entry name" value="Amidase_domain"/>
</dbReference>
<reference evidence="3" key="2">
    <citation type="journal article" date="2020" name="Environ. Microbiol.">
        <title>The novel and transferable erm(51) gene confers Macrolides, Lincosamides, and Streptogramins B (MLSB) resistance to clonal Rhodococcus equi in the environment.</title>
        <authorList>
            <person name="Huber L."/>
            <person name="Giguere S."/>
            <person name="Slovis N.M."/>
            <person name="Alvarez-Narvaez S."/>
            <person name="Hart K.A."/>
            <person name="Greiter M."/>
            <person name="Morris E.R.A."/>
            <person name="Cohen N.D."/>
        </authorList>
    </citation>
    <scope>NUCLEOTIDE SEQUENCE</scope>
    <source>
        <strain evidence="3">Lh_116_1</strain>
    </source>
</reference>
<accession>A0A9Q4ZI86</accession>
<dbReference type="AlphaFoldDB" id="A0A9Q4ZI86"/>
<organism evidence="3 5">
    <name type="scientific">Rhodococcus hoagii</name>
    <name type="common">Corynebacterium equii</name>
    <dbReference type="NCBI Taxonomy" id="43767"/>
    <lineage>
        <taxon>Bacteria</taxon>
        <taxon>Bacillati</taxon>
        <taxon>Actinomycetota</taxon>
        <taxon>Actinomycetes</taxon>
        <taxon>Mycobacteriales</taxon>
        <taxon>Nocardiaceae</taxon>
        <taxon>Prescottella</taxon>
    </lineage>
</organism>
<dbReference type="SMART" id="SM00644">
    <property type="entry name" value="Ami_2"/>
    <property type="match status" value="1"/>
</dbReference>
<dbReference type="RefSeq" id="WP_084962041.1">
    <property type="nucleotide sequence ID" value="NZ_JAJNNF010000048.1"/>
</dbReference>
<name>A0A9Q4ZI86_RHOHA</name>
<dbReference type="SUPFAM" id="SSF55846">
    <property type="entry name" value="N-acetylmuramoyl-L-alanine amidase-like"/>
    <property type="match status" value="1"/>
</dbReference>
<evidence type="ECO:0000313" key="4">
    <source>
        <dbReference type="EMBL" id="NKT78110.1"/>
    </source>
</evidence>
<gene>
    <name evidence="2" type="ORF">GS441_18820</name>
    <name evidence="3" type="ORF">GS882_02295</name>
    <name evidence="4" type="ORF">GS882_08335</name>
</gene>
<sequence>MTYFDVDWSPRFNFGGPRSINGLKGVCVHTSEGNPSITAENLANYQLTSQTGSYHVIVDLTGKRLRENTDDWVTWSSGNQGNNILLHICFTARADWTRQQWLDQSKMLRAGATVVAHWCKTYGFPVRKVDTRSLPGILGHDDTRAWGGTDHTDPGKNFPYDVFAQMVNDVLNPDAPQTPGGPVADDKLTAVHQKVTGRYKSRVPGSTYEDDMLGYIHQIDRAVFEQGQQLKRIEDLLKGGK</sequence>